<reference evidence="1 2" key="1">
    <citation type="submission" date="2023-11" db="EMBL/GenBank/DDBJ databases">
        <authorList>
            <person name="Cook R."/>
            <person name="Crisci M."/>
            <person name="Pye H."/>
            <person name="Adriaenssens E."/>
            <person name="Santini J."/>
        </authorList>
    </citation>
    <scope>NUCLEOTIDE SEQUENCE [LARGE SCALE GENOMIC DNA]</scope>
    <source>
        <strain evidence="1">Lak_Megaphage_RVC_AP3_GC26</strain>
    </source>
</reference>
<dbReference type="EMBL" id="OR769219">
    <property type="protein sequence ID" value="WQJ51551.1"/>
    <property type="molecule type" value="Genomic_DNA"/>
</dbReference>
<dbReference type="Proteomes" id="UP001348805">
    <property type="component" value="Segment"/>
</dbReference>
<proteinExistence type="predicted"/>
<organism evidence="1 2">
    <name type="scientific">phage Lak_Megaphage_RVC_AP3_GC26</name>
    <dbReference type="NCBI Taxonomy" id="3109225"/>
    <lineage>
        <taxon>Viruses</taxon>
        <taxon>Duplodnaviria</taxon>
        <taxon>Heunggongvirae</taxon>
        <taxon>Uroviricota</taxon>
        <taxon>Caudoviricetes</taxon>
        <taxon>Caudoviricetes code 15 clade</taxon>
    </lineage>
</organism>
<keyword evidence="2" id="KW-1185">Reference proteome</keyword>
<protein>
    <submittedName>
        <fullName evidence="1">Uncharacterized protein</fullName>
    </submittedName>
</protein>
<accession>A0ABZ0Z3E3</accession>
<evidence type="ECO:0000313" key="1">
    <source>
        <dbReference type="EMBL" id="WQJ51551.1"/>
    </source>
</evidence>
<sequence>MIKDLIVVDQIIFNKELIMERKLDIHLQFELPDNYDIDIITDGLEDKKMWSRILNLITDNNILNLITDNKGEIIDICKKASAKIS</sequence>
<name>A0ABZ0Z3E3_9CAUD</name>
<evidence type="ECO:0000313" key="2">
    <source>
        <dbReference type="Proteomes" id="UP001348805"/>
    </source>
</evidence>